<dbReference type="GO" id="GO:0004185">
    <property type="term" value="F:serine-type carboxypeptidase activity"/>
    <property type="evidence" value="ECO:0007669"/>
    <property type="project" value="UniProtKB-UniRule"/>
</dbReference>
<keyword evidence="5" id="KW-0325">Glycoprotein</keyword>
<dbReference type="PANTHER" id="PTHR11802:SF479">
    <property type="entry name" value="CARBOXYPEPTIDASE"/>
    <property type="match status" value="1"/>
</dbReference>
<evidence type="ECO:0000256" key="2">
    <source>
        <dbReference type="ARBA" id="ARBA00022645"/>
    </source>
</evidence>
<organism evidence="8 9">
    <name type="scientific">Neohortaea acidophila</name>
    <dbReference type="NCBI Taxonomy" id="245834"/>
    <lineage>
        <taxon>Eukaryota</taxon>
        <taxon>Fungi</taxon>
        <taxon>Dikarya</taxon>
        <taxon>Ascomycota</taxon>
        <taxon>Pezizomycotina</taxon>
        <taxon>Dothideomycetes</taxon>
        <taxon>Dothideomycetidae</taxon>
        <taxon>Mycosphaerellales</taxon>
        <taxon>Teratosphaeriaceae</taxon>
        <taxon>Neohortaea</taxon>
    </lineage>
</organism>
<evidence type="ECO:0000256" key="1">
    <source>
        <dbReference type="ARBA" id="ARBA00009431"/>
    </source>
</evidence>
<accession>A0A6A6Q1G6</accession>
<evidence type="ECO:0000256" key="7">
    <source>
        <dbReference type="SAM" id="MobiDB-lite"/>
    </source>
</evidence>
<dbReference type="PANTHER" id="PTHR11802">
    <property type="entry name" value="SERINE PROTEASE FAMILY S10 SERINE CARBOXYPEPTIDASE"/>
    <property type="match status" value="1"/>
</dbReference>
<feature type="region of interest" description="Disordered" evidence="7">
    <location>
        <begin position="505"/>
        <end position="526"/>
    </location>
</feature>
<sequence length="526" mass="58795">MQEPEALNHVRNAAMQPAPRSQKRAEYGGPARQKIKRSSMTQKFEVNGSALPFVDFDVGESYAGLLPISNETDSGEMYFWFFPSDNKLADDEILIWLNGGPGCSSLEGFLQENGPVQWQYGTYRPVQNPWTWVNLTNVVWVEQPIGTGFSPVKSSKRPTNQIEVASQFLGFWKNFVDTFGLHGRKIYITGESYAGFYVPYISDAMHNETNTEYYGITGMQVNDPDLTYPDVQNAIPSVPMAAYWGPMFSLNDTFMQRMWERHEACGFAKYMEEAMTFPPKGPLPKPPSSDHCANWREIVNAVSEVNPCFDIYDVTTTCPNLWDVLGFPGSFDYEPAPWIYFNRNDVKKAINAPDVDWSECSNGVLTTDTSEPSSWTVLPRVIEKNKGVTMVGQGRADFVLLLNGTIMSTQGMTWNGAQGFSVAPQNWNDLYVPYHEPVGKGSSAGAGIMGSWWEERGFTLSTVDLSGHMIPQYQPSVAYRQIEYLLGRIANLSVVSDFSGQTGNFGNGPTSMNSTNSTARVYRPRL</sequence>
<proteinExistence type="inferred from homology"/>
<keyword evidence="4 6" id="KW-0378">Hydrolase</keyword>
<evidence type="ECO:0000313" key="9">
    <source>
        <dbReference type="Proteomes" id="UP000799767"/>
    </source>
</evidence>
<dbReference type="Pfam" id="PF00450">
    <property type="entry name" value="Peptidase_S10"/>
    <property type="match status" value="1"/>
</dbReference>
<reference evidence="8" key="1">
    <citation type="journal article" date="2020" name="Stud. Mycol.">
        <title>101 Dothideomycetes genomes: a test case for predicting lifestyles and emergence of pathogens.</title>
        <authorList>
            <person name="Haridas S."/>
            <person name="Albert R."/>
            <person name="Binder M."/>
            <person name="Bloem J."/>
            <person name="Labutti K."/>
            <person name="Salamov A."/>
            <person name="Andreopoulos B."/>
            <person name="Baker S."/>
            <person name="Barry K."/>
            <person name="Bills G."/>
            <person name="Bluhm B."/>
            <person name="Cannon C."/>
            <person name="Castanera R."/>
            <person name="Culley D."/>
            <person name="Daum C."/>
            <person name="Ezra D."/>
            <person name="Gonzalez J."/>
            <person name="Henrissat B."/>
            <person name="Kuo A."/>
            <person name="Liang C."/>
            <person name="Lipzen A."/>
            <person name="Lutzoni F."/>
            <person name="Magnuson J."/>
            <person name="Mondo S."/>
            <person name="Nolan M."/>
            <person name="Ohm R."/>
            <person name="Pangilinan J."/>
            <person name="Park H.-J."/>
            <person name="Ramirez L."/>
            <person name="Alfaro M."/>
            <person name="Sun H."/>
            <person name="Tritt A."/>
            <person name="Yoshinaga Y."/>
            <person name="Zwiers L.-H."/>
            <person name="Turgeon B."/>
            <person name="Goodwin S."/>
            <person name="Spatafora J."/>
            <person name="Crous P."/>
            <person name="Grigoriev I."/>
        </authorList>
    </citation>
    <scope>NUCLEOTIDE SEQUENCE</scope>
    <source>
        <strain evidence="8">CBS 113389</strain>
    </source>
</reference>
<dbReference type="OrthoDB" id="443318at2759"/>
<dbReference type="PROSITE" id="PS00131">
    <property type="entry name" value="CARBOXYPEPT_SER_SER"/>
    <property type="match status" value="1"/>
</dbReference>
<evidence type="ECO:0000256" key="5">
    <source>
        <dbReference type="ARBA" id="ARBA00023180"/>
    </source>
</evidence>
<dbReference type="GeneID" id="54471832"/>
<dbReference type="AlphaFoldDB" id="A0A6A6Q1G6"/>
<dbReference type="InterPro" id="IPR029058">
    <property type="entry name" value="AB_hydrolase_fold"/>
</dbReference>
<dbReference type="InterPro" id="IPR001563">
    <property type="entry name" value="Peptidase_S10"/>
</dbReference>
<feature type="compositionally biased region" description="Polar residues" evidence="7">
    <location>
        <begin position="505"/>
        <end position="519"/>
    </location>
</feature>
<dbReference type="EC" id="3.4.16.-" evidence="6"/>
<evidence type="ECO:0000256" key="3">
    <source>
        <dbReference type="ARBA" id="ARBA00022670"/>
    </source>
</evidence>
<dbReference type="SUPFAM" id="SSF53474">
    <property type="entry name" value="alpha/beta-Hydrolases"/>
    <property type="match status" value="1"/>
</dbReference>
<dbReference type="RefSeq" id="XP_033591846.1">
    <property type="nucleotide sequence ID" value="XM_033730830.1"/>
</dbReference>
<dbReference type="Proteomes" id="UP000799767">
    <property type="component" value="Unassembled WGS sequence"/>
</dbReference>
<gene>
    <name evidence="8" type="ORF">BDY17DRAFT_247534</name>
</gene>
<dbReference type="InterPro" id="IPR033124">
    <property type="entry name" value="Ser_caboxypep_his_AS"/>
</dbReference>
<evidence type="ECO:0000256" key="4">
    <source>
        <dbReference type="ARBA" id="ARBA00022801"/>
    </source>
</evidence>
<protein>
    <recommendedName>
        <fullName evidence="6">Carboxypeptidase</fullName>
        <ecNumber evidence="6">3.4.16.-</ecNumber>
    </recommendedName>
</protein>
<dbReference type="PRINTS" id="PR00724">
    <property type="entry name" value="CRBOXYPTASEC"/>
</dbReference>
<evidence type="ECO:0000256" key="6">
    <source>
        <dbReference type="RuleBase" id="RU361156"/>
    </source>
</evidence>
<dbReference type="PROSITE" id="PS00560">
    <property type="entry name" value="CARBOXYPEPT_SER_HIS"/>
    <property type="match status" value="1"/>
</dbReference>
<comment type="similarity">
    <text evidence="1 6">Belongs to the peptidase S10 family.</text>
</comment>
<dbReference type="Gene3D" id="3.40.50.1820">
    <property type="entry name" value="alpha/beta hydrolase"/>
    <property type="match status" value="1"/>
</dbReference>
<keyword evidence="3 6" id="KW-0645">Protease</keyword>
<dbReference type="InterPro" id="IPR018202">
    <property type="entry name" value="Ser_caboxypep_ser_AS"/>
</dbReference>
<name>A0A6A6Q1G6_9PEZI</name>
<evidence type="ECO:0000313" key="8">
    <source>
        <dbReference type="EMBL" id="KAF2485277.1"/>
    </source>
</evidence>
<dbReference type="EMBL" id="MU001633">
    <property type="protein sequence ID" value="KAF2485277.1"/>
    <property type="molecule type" value="Genomic_DNA"/>
</dbReference>
<keyword evidence="2 6" id="KW-0121">Carboxypeptidase</keyword>
<dbReference type="GO" id="GO:0006508">
    <property type="term" value="P:proteolysis"/>
    <property type="evidence" value="ECO:0007669"/>
    <property type="project" value="UniProtKB-KW"/>
</dbReference>
<feature type="region of interest" description="Disordered" evidence="7">
    <location>
        <begin position="1"/>
        <end position="32"/>
    </location>
</feature>
<keyword evidence="9" id="KW-1185">Reference proteome</keyword>